<keyword evidence="2" id="KW-1185">Reference proteome</keyword>
<gene>
    <name evidence="1" type="ORF">M8818_001419</name>
</gene>
<name>A0ACC3SJQ3_9PEZI</name>
<evidence type="ECO:0000313" key="1">
    <source>
        <dbReference type="EMBL" id="KAK8217167.1"/>
    </source>
</evidence>
<accession>A0ACC3SJQ3</accession>
<dbReference type="Proteomes" id="UP001320706">
    <property type="component" value="Unassembled WGS sequence"/>
</dbReference>
<comment type="caution">
    <text evidence="1">The sequence shown here is derived from an EMBL/GenBank/DDBJ whole genome shotgun (WGS) entry which is preliminary data.</text>
</comment>
<organism evidence="1 2">
    <name type="scientific">Zalaria obscura</name>
    <dbReference type="NCBI Taxonomy" id="2024903"/>
    <lineage>
        <taxon>Eukaryota</taxon>
        <taxon>Fungi</taxon>
        <taxon>Dikarya</taxon>
        <taxon>Ascomycota</taxon>
        <taxon>Pezizomycotina</taxon>
        <taxon>Dothideomycetes</taxon>
        <taxon>Dothideomycetidae</taxon>
        <taxon>Dothideales</taxon>
        <taxon>Zalariaceae</taxon>
        <taxon>Zalaria</taxon>
    </lineage>
</organism>
<sequence length="195" mass="20650">MRNVAWGQHIVDKRQLLPRNPRLPPRPCAVRLGPVCQCIQIRLGCPALLLRPGLLGVVLSSPRLVSLRHHSPPQWGVGGPVVLYHNCWFVGVEEDGGAQRVGRGNHAAGQVVPLRNPMPMLPALRPHVPLLPRANLPGQLEAVPAGTPPPRPQPCLERRARSGVALVVQSAGGGGIAVRGFGCGGDCFLVGAGQD</sequence>
<protein>
    <submittedName>
        <fullName evidence="1">Uncharacterized protein</fullName>
    </submittedName>
</protein>
<proteinExistence type="predicted"/>
<dbReference type="EMBL" id="JAMKPW020000006">
    <property type="protein sequence ID" value="KAK8217167.1"/>
    <property type="molecule type" value="Genomic_DNA"/>
</dbReference>
<evidence type="ECO:0000313" key="2">
    <source>
        <dbReference type="Proteomes" id="UP001320706"/>
    </source>
</evidence>
<reference evidence="1" key="1">
    <citation type="submission" date="2024-02" db="EMBL/GenBank/DDBJ databases">
        <title>Metagenome Assembled Genome of Zalaria obscura JY119.</title>
        <authorList>
            <person name="Vighnesh L."/>
            <person name="Jagadeeshwari U."/>
            <person name="Venkata Ramana C."/>
            <person name="Sasikala C."/>
        </authorList>
    </citation>
    <scope>NUCLEOTIDE SEQUENCE</scope>
    <source>
        <strain evidence="1">JY119</strain>
    </source>
</reference>